<evidence type="ECO:0000256" key="6">
    <source>
        <dbReference type="SAM" id="Coils"/>
    </source>
</evidence>
<evidence type="ECO:0000313" key="9">
    <source>
        <dbReference type="EMBL" id="KAL1305699.1"/>
    </source>
</evidence>
<evidence type="ECO:0000256" key="2">
    <source>
        <dbReference type="ARBA" id="ARBA00023015"/>
    </source>
</evidence>
<feature type="compositionally biased region" description="Polar residues" evidence="7">
    <location>
        <begin position="79"/>
        <end position="88"/>
    </location>
</feature>
<dbReference type="PROSITE" id="PS00463">
    <property type="entry name" value="ZN2_CY6_FUNGAL_1"/>
    <property type="match status" value="1"/>
</dbReference>
<keyword evidence="2" id="KW-0805">Transcription regulation</keyword>
<sequence>MAWPSGSNFSPSLQHSNLQPQPATTQSPVIGAADFSSSLPATSPTQHTPGGSVPGLPAVQGRKRKQSESNGPSPDGGDVQSSTQQASKTHPVKRACNQCRQQKLKCNIVTDPEFQACSRCVKHNLICAIDPGFRRQEKRQRHAEMERELSELRAELAELRGRHGGMAPAVTMSASMSTIPAQSQYPAAAPSAQFPGPNEAAASRSLLDLAHGGFEGSPVALSRQPTLHTLGRVTLTEEEISELMNTYFERYHPFLPLLPPDFPRMAFFNLHPLLHWAVITVASRHYAALPTLLQELKEPLTEFLWYTISKVPQTYHVVKALCLICAWPLPTNSTSADPSMMICGSMIQLAMQFGLHRPAHAQDFSRFKIELREEDIRDRMNTWVVCNLVAQNISTGYGMPQISRWNWFTHGLHLDRISPALVIRCKIERFIEKITRALYTMQRDEVGPVDEPSRALTIDTFGRECDELRTTVQAAGATPIDMLHCHIATLHLRLTALFDNPKAANYVEDLRKLHLAASTLLLYFLKLPTPQTTEHSVDGSIFATNYVMQMVLAAGFTLLKLLNSFFATHVDVPAGRTLFLSTVTALRSISVERNDLPQRLAEVLAQLWQSSPQGQNTHRLFDSGGVKKEIDSSLQLKVRCRMSMSLLYDSVWRWKDQMGASAVKNLDRAVINPTIPGTGATSSSRSSVPPNTSHPHDAATGGDVGGGVGGLHTDGTDLGMPALVSDWPNEMSFGSTLPFDSLGWALDSFLDMNGINNEGFMGM</sequence>
<keyword evidence="3" id="KW-0238">DNA-binding</keyword>
<protein>
    <recommendedName>
        <fullName evidence="8">Zn(2)-C6 fungal-type domain-containing protein</fullName>
    </recommendedName>
</protein>
<feature type="region of interest" description="Disordered" evidence="7">
    <location>
        <begin position="674"/>
        <end position="712"/>
    </location>
</feature>
<feature type="region of interest" description="Disordered" evidence="7">
    <location>
        <begin position="1"/>
        <end position="94"/>
    </location>
</feature>
<feature type="coiled-coil region" evidence="6">
    <location>
        <begin position="135"/>
        <end position="162"/>
    </location>
</feature>
<evidence type="ECO:0000256" key="7">
    <source>
        <dbReference type="SAM" id="MobiDB-lite"/>
    </source>
</evidence>
<keyword evidence="6" id="KW-0175">Coiled coil</keyword>
<evidence type="ECO:0000256" key="1">
    <source>
        <dbReference type="ARBA" id="ARBA00004123"/>
    </source>
</evidence>
<dbReference type="Pfam" id="PF00172">
    <property type="entry name" value="Zn_clus"/>
    <property type="match status" value="1"/>
</dbReference>
<keyword evidence="4" id="KW-0804">Transcription</keyword>
<dbReference type="InterPro" id="IPR036864">
    <property type="entry name" value="Zn2-C6_fun-type_DNA-bd_sf"/>
</dbReference>
<dbReference type="EMBL" id="JBFMKM010000006">
    <property type="protein sequence ID" value="KAL1305699.1"/>
    <property type="molecule type" value="Genomic_DNA"/>
</dbReference>
<keyword evidence="10" id="KW-1185">Reference proteome</keyword>
<feature type="compositionally biased region" description="Polar residues" evidence="7">
    <location>
        <begin position="1"/>
        <end position="28"/>
    </location>
</feature>
<evidence type="ECO:0000259" key="8">
    <source>
        <dbReference type="PROSITE" id="PS50048"/>
    </source>
</evidence>
<feature type="domain" description="Zn(2)-C6 fungal-type" evidence="8">
    <location>
        <begin position="95"/>
        <end position="129"/>
    </location>
</feature>
<dbReference type="CDD" id="cd12148">
    <property type="entry name" value="fungal_TF_MHR"/>
    <property type="match status" value="1"/>
</dbReference>
<dbReference type="InterPro" id="IPR051089">
    <property type="entry name" value="prtT"/>
</dbReference>
<dbReference type="SUPFAM" id="SSF57701">
    <property type="entry name" value="Zn2/Cys6 DNA-binding domain"/>
    <property type="match status" value="1"/>
</dbReference>
<accession>A0ABR3PHT5</accession>
<evidence type="ECO:0000256" key="4">
    <source>
        <dbReference type="ARBA" id="ARBA00023163"/>
    </source>
</evidence>
<evidence type="ECO:0000256" key="3">
    <source>
        <dbReference type="ARBA" id="ARBA00023125"/>
    </source>
</evidence>
<feature type="compositionally biased region" description="Polar residues" evidence="7">
    <location>
        <begin position="35"/>
        <end position="49"/>
    </location>
</feature>
<dbReference type="InterPro" id="IPR001138">
    <property type="entry name" value="Zn2Cys6_DnaBD"/>
</dbReference>
<dbReference type="Proteomes" id="UP001562354">
    <property type="component" value="Unassembled WGS sequence"/>
</dbReference>
<gene>
    <name evidence="9" type="ORF">AAFC00_007289</name>
</gene>
<name>A0ABR3PHT5_9PEZI</name>
<dbReference type="SMART" id="SM00066">
    <property type="entry name" value="GAL4"/>
    <property type="match status" value="1"/>
</dbReference>
<keyword evidence="5" id="KW-0539">Nucleus</keyword>
<dbReference type="PANTHER" id="PTHR31845">
    <property type="entry name" value="FINGER DOMAIN PROTEIN, PUTATIVE-RELATED"/>
    <property type="match status" value="1"/>
</dbReference>
<proteinExistence type="predicted"/>
<dbReference type="RefSeq" id="XP_069201972.1">
    <property type="nucleotide sequence ID" value="XM_069347364.1"/>
</dbReference>
<feature type="compositionally biased region" description="Gly residues" evidence="7">
    <location>
        <begin position="702"/>
        <end position="712"/>
    </location>
</feature>
<dbReference type="CDD" id="cd00067">
    <property type="entry name" value="GAL4"/>
    <property type="match status" value="1"/>
</dbReference>
<organism evidence="9 10">
    <name type="scientific">Neodothiora populina</name>
    <dbReference type="NCBI Taxonomy" id="2781224"/>
    <lineage>
        <taxon>Eukaryota</taxon>
        <taxon>Fungi</taxon>
        <taxon>Dikarya</taxon>
        <taxon>Ascomycota</taxon>
        <taxon>Pezizomycotina</taxon>
        <taxon>Dothideomycetes</taxon>
        <taxon>Dothideomycetidae</taxon>
        <taxon>Dothideales</taxon>
        <taxon>Dothioraceae</taxon>
        <taxon>Neodothiora</taxon>
    </lineage>
</organism>
<dbReference type="GeneID" id="95980988"/>
<evidence type="ECO:0000313" key="10">
    <source>
        <dbReference type="Proteomes" id="UP001562354"/>
    </source>
</evidence>
<dbReference type="PANTHER" id="PTHR31845:SF21">
    <property type="entry name" value="REGULATORY PROTEIN LEU3"/>
    <property type="match status" value="1"/>
</dbReference>
<dbReference type="Gene3D" id="4.10.240.10">
    <property type="entry name" value="Zn(2)-C6 fungal-type DNA-binding domain"/>
    <property type="match status" value="1"/>
</dbReference>
<dbReference type="PROSITE" id="PS50048">
    <property type="entry name" value="ZN2_CY6_FUNGAL_2"/>
    <property type="match status" value="1"/>
</dbReference>
<evidence type="ECO:0000256" key="5">
    <source>
        <dbReference type="ARBA" id="ARBA00023242"/>
    </source>
</evidence>
<comment type="caution">
    <text evidence="9">The sequence shown here is derived from an EMBL/GenBank/DDBJ whole genome shotgun (WGS) entry which is preliminary data.</text>
</comment>
<reference evidence="9 10" key="1">
    <citation type="submission" date="2024-07" db="EMBL/GenBank/DDBJ databases">
        <title>Draft sequence of the Neodothiora populina.</title>
        <authorList>
            <person name="Drown D.D."/>
            <person name="Schuette U.S."/>
            <person name="Buechlein A.B."/>
            <person name="Rusch D.R."/>
            <person name="Winton L.W."/>
            <person name="Adams G.A."/>
        </authorList>
    </citation>
    <scope>NUCLEOTIDE SEQUENCE [LARGE SCALE GENOMIC DNA]</scope>
    <source>
        <strain evidence="9 10">CPC 39397</strain>
    </source>
</reference>
<comment type="subcellular location">
    <subcellularLocation>
        <location evidence="1">Nucleus</location>
    </subcellularLocation>
</comment>